<organism evidence="1">
    <name type="scientific">uncultured Caudovirales phage</name>
    <dbReference type="NCBI Taxonomy" id="2100421"/>
    <lineage>
        <taxon>Viruses</taxon>
        <taxon>Duplodnaviria</taxon>
        <taxon>Heunggongvirae</taxon>
        <taxon>Uroviricota</taxon>
        <taxon>Caudoviricetes</taxon>
        <taxon>Peduoviridae</taxon>
        <taxon>Maltschvirus</taxon>
        <taxon>Maltschvirus maltsch</taxon>
    </lineage>
</organism>
<reference evidence="1" key="1">
    <citation type="submission" date="2020-04" db="EMBL/GenBank/DDBJ databases">
        <authorList>
            <person name="Chiriac C."/>
            <person name="Salcher M."/>
            <person name="Ghai R."/>
            <person name="Kavagutti S V."/>
        </authorList>
    </citation>
    <scope>NUCLEOTIDE SEQUENCE</scope>
</reference>
<protein>
    <submittedName>
        <fullName evidence="1">Uncharacterized protein</fullName>
    </submittedName>
</protein>
<sequence length="69" mass="8185">MKNDLHQLAERQRAREWQGEVATPRVFVKQGEYTGAELRSKWRHTIWDTIPSRMSGKRHYRDGSVEMAD</sequence>
<gene>
    <name evidence="1" type="ORF">UFOVP456_8</name>
</gene>
<proteinExistence type="predicted"/>
<evidence type="ECO:0000313" key="1">
    <source>
        <dbReference type="EMBL" id="CAB4143878.1"/>
    </source>
</evidence>
<name>A0A6J5MB31_9CAUD</name>
<dbReference type="EMBL" id="LR796436">
    <property type="protein sequence ID" value="CAB4143878.1"/>
    <property type="molecule type" value="Genomic_DNA"/>
</dbReference>
<accession>A0A6J5MB31</accession>